<evidence type="ECO:0000313" key="2">
    <source>
        <dbReference type="EMBL" id="KAL1491969.1"/>
    </source>
</evidence>
<organism evidence="2 3">
    <name type="scientific">Hypothenemus hampei</name>
    <name type="common">Coffee berry borer</name>
    <dbReference type="NCBI Taxonomy" id="57062"/>
    <lineage>
        <taxon>Eukaryota</taxon>
        <taxon>Metazoa</taxon>
        <taxon>Ecdysozoa</taxon>
        <taxon>Arthropoda</taxon>
        <taxon>Hexapoda</taxon>
        <taxon>Insecta</taxon>
        <taxon>Pterygota</taxon>
        <taxon>Neoptera</taxon>
        <taxon>Endopterygota</taxon>
        <taxon>Coleoptera</taxon>
        <taxon>Polyphaga</taxon>
        <taxon>Cucujiformia</taxon>
        <taxon>Curculionidae</taxon>
        <taxon>Scolytinae</taxon>
        <taxon>Hypothenemus</taxon>
    </lineage>
</organism>
<protein>
    <submittedName>
        <fullName evidence="2">Uncharacterized protein</fullName>
    </submittedName>
</protein>
<proteinExistence type="predicted"/>
<name>A0ABD1EBI5_HYPHA</name>
<gene>
    <name evidence="2" type="ORF">ABEB36_012480</name>
</gene>
<dbReference type="EMBL" id="JBDJPC010000009">
    <property type="protein sequence ID" value="KAL1491969.1"/>
    <property type="molecule type" value="Genomic_DNA"/>
</dbReference>
<comment type="caution">
    <text evidence="2">The sequence shown here is derived from an EMBL/GenBank/DDBJ whole genome shotgun (WGS) entry which is preliminary data.</text>
</comment>
<keyword evidence="3" id="KW-1185">Reference proteome</keyword>
<evidence type="ECO:0000256" key="1">
    <source>
        <dbReference type="SAM" id="MobiDB-lite"/>
    </source>
</evidence>
<dbReference type="AlphaFoldDB" id="A0ABD1EBI5"/>
<reference evidence="2 3" key="1">
    <citation type="submission" date="2024-05" db="EMBL/GenBank/DDBJ databases">
        <title>Genetic variation in Jamaican populations of the coffee berry borer (Hypothenemus hampei).</title>
        <authorList>
            <person name="Errbii M."/>
            <person name="Myrie A."/>
        </authorList>
    </citation>
    <scope>NUCLEOTIDE SEQUENCE [LARGE SCALE GENOMIC DNA]</scope>
    <source>
        <strain evidence="2">JA-Hopewell-2020-01-JO</strain>
        <tissue evidence="2">Whole body</tissue>
    </source>
</reference>
<accession>A0ABD1EBI5</accession>
<dbReference type="Proteomes" id="UP001566132">
    <property type="component" value="Unassembled WGS sequence"/>
</dbReference>
<feature type="region of interest" description="Disordered" evidence="1">
    <location>
        <begin position="70"/>
        <end position="95"/>
    </location>
</feature>
<sequence>MPPAPFPHQPPSYLETMPPPPPAFVVVQPPLSPFGSTVAHQYVLPTTVPPLWWQEQYLSNSTHTRIDMGRAATQHPPPYYHAGGATGDPMFDKHK</sequence>
<evidence type="ECO:0000313" key="3">
    <source>
        <dbReference type="Proteomes" id="UP001566132"/>
    </source>
</evidence>